<organism evidence="4 5">
    <name type="scientific">Saccharopolyspora gloriosae</name>
    <dbReference type="NCBI Taxonomy" id="455344"/>
    <lineage>
        <taxon>Bacteria</taxon>
        <taxon>Bacillati</taxon>
        <taxon>Actinomycetota</taxon>
        <taxon>Actinomycetes</taxon>
        <taxon>Pseudonocardiales</taxon>
        <taxon>Pseudonocardiaceae</taxon>
        <taxon>Saccharopolyspora</taxon>
    </lineage>
</organism>
<evidence type="ECO:0000256" key="2">
    <source>
        <dbReference type="PROSITE-ProRule" id="PRU00703"/>
    </source>
</evidence>
<comment type="caution">
    <text evidence="4">The sequence shown here is derived from an EMBL/GenBank/DDBJ whole genome shotgun (WGS) entry which is preliminary data.</text>
</comment>
<feature type="domain" description="CBS" evidence="3">
    <location>
        <begin position="7"/>
        <end position="64"/>
    </location>
</feature>
<dbReference type="CDD" id="cd04622">
    <property type="entry name" value="CBS_pair_HRP1_like"/>
    <property type="match status" value="1"/>
</dbReference>
<gene>
    <name evidence="4" type="ORF">BJ969_002538</name>
</gene>
<protein>
    <submittedName>
        <fullName evidence="4">CBS domain-containing protein</fullName>
    </submittedName>
</protein>
<dbReference type="AlphaFoldDB" id="A0A840NBX5"/>
<keyword evidence="1 2" id="KW-0129">CBS domain</keyword>
<accession>A0A840NBX5</accession>
<evidence type="ECO:0000313" key="5">
    <source>
        <dbReference type="Proteomes" id="UP000580474"/>
    </source>
</evidence>
<proteinExistence type="predicted"/>
<dbReference type="InterPro" id="IPR000644">
    <property type="entry name" value="CBS_dom"/>
</dbReference>
<dbReference type="SUPFAM" id="SSF54631">
    <property type="entry name" value="CBS-domain pair"/>
    <property type="match status" value="1"/>
</dbReference>
<dbReference type="InterPro" id="IPR051257">
    <property type="entry name" value="Diverse_CBS-Domain"/>
</dbReference>
<dbReference type="RefSeq" id="WP_184479137.1">
    <property type="nucleotide sequence ID" value="NZ_JACHIV010000001.1"/>
</dbReference>
<reference evidence="4 5" key="1">
    <citation type="submission" date="2020-08" db="EMBL/GenBank/DDBJ databases">
        <title>Sequencing the genomes of 1000 actinobacteria strains.</title>
        <authorList>
            <person name="Klenk H.-P."/>
        </authorList>
    </citation>
    <scope>NUCLEOTIDE SEQUENCE [LARGE SCALE GENOMIC DNA]</scope>
    <source>
        <strain evidence="4 5">DSM 45582</strain>
    </source>
</reference>
<dbReference type="PANTHER" id="PTHR43080">
    <property type="entry name" value="CBS DOMAIN-CONTAINING PROTEIN CBSX3, MITOCHONDRIAL"/>
    <property type="match status" value="1"/>
</dbReference>
<evidence type="ECO:0000256" key="1">
    <source>
        <dbReference type="ARBA" id="ARBA00023122"/>
    </source>
</evidence>
<dbReference type="EMBL" id="JACHIV010000001">
    <property type="protein sequence ID" value="MBB5069450.1"/>
    <property type="molecule type" value="Genomic_DNA"/>
</dbReference>
<dbReference type="PANTHER" id="PTHR43080:SF2">
    <property type="entry name" value="CBS DOMAIN-CONTAINING PROTEIN"/>
    <property type="match status" value="1"/>
</dbReference>
<dbReference type="SMART" id="SM00116">
    <property type="entry name" value="CBS"/>
    <property type="match status" value="2"/>
</dbReference>
<feature type="domain" description="CBS" evidence="3">
    <location>
        <begin position="72"/>
        <end position="133"/>
    </location>
</feature>
<dbReference type="Gene3D" id="3.10.580.10">
    <property type="entry name" value="CBS-domain"/>
    <property type="match status" value="1"/>
</dbReference>
<dbReference type="Proteomes" id="UP000580474">
    <property type="component" value="Unassembled WGS sequence"/>
</dbReference>
<dbReference type="PROSITE" id="PS51371">
    <property type="entry name" value="CBS"/>
    <property type="match status" value="2"/>
</dbReference>
<dbReference type="InterPro" id="IPR046342">
    <property type="entry name" value="CBS_dom_sf"/>
</dbReference>
<evidence type="ECO:0000259" key="3">
    <source>
        <dbReference type="PROSITE" id="PS51371"/>
    </source>
</evidence>
<keyword evidence="5" id="KW-1185">Reference proteome</keyword>
<dbReference type="Pfam" id="PF00571">
    <property type="entry name" value="CBS"/>
    <property type="match status" value="2"/>
</dbReference>
<name>A0A840NBX5_9PSEU</name>
<evidence type="ECO:0000313" key="4">
    <source>
        <dbReference type="EMBL" id="MBB5069450.1"/>
    </source>
</evidence>
<sequence length="138" mass="15204">MMAREIMHAGARCVGEDESLQVAARMMRDLGVGSLPICGRDDRLRGMLTDRDIVLHCCAEGRDPASVTAGELAAGTPHWVSADAETTEVLMMMETHQIRRVPVIDHHRLVGIISEADLARNITDDQLAHFVESVYALR</sequence>